<evidence type="ECO:0000313" key="12">
    <source>
        <dbReference type="EMBL" id="HIU45009.1"/>
    </source>
</evidence>
<name>A0A9D1LNA3_9FIRM</name>
<protein>
    <recommendedName>
        <fullName evidence="11">Alpha-1,4 glucan phosphorylase</fullName>
        <ecNumber evidence="11">2.4.1.1</ecNumber>
    </recommendedName>
</protein>
<dbReference type="InterPro" id="IPR011833">
    <property type="entry name" value="Glycg_phsphrylas"/>
</dbReference>
<dbReference type="SUPFAM" id="SSF53756">
    <property type="entry name" value="UDP-Glycosyltransferase/glycogen phosphorylase"/>
    <property type="match status" value="1"/>
</dbReference>
<dbReference type="FunFam" id="3.40.50.2000:FF:000005">
    <property type="entry name" value="Alpha-1,4 glucan phosphorylase"/>
    <property type="match status" value="1"/>
</dbReference>
<evidence type="ECO:0000256" key="6">
    <source>
        <dbReference type="ARBA" id="ARBA00022679"/>
    </source>
</evidence>
<reference evidence="12" key="1">
    <citation type="submission" date="2020-10" db="EMBL/GenBank/DDBJ databases">
        <authorList>
            <person name="Gilroy R."/>
        </authorList>
    </citation>
    <scope>NUCLEOTIDE SEQUENCE</scope>
    <source>
        <strain evidence="12">ChiGjej1B1-22543</strain>
    </source>
</reference>
<keyword evidence="8 11" id="KW-0119">Carbohydrate metabolism</keyword>
<dbReference type="PANTHER" id="PTHR11468:SF3">
    <property type="entry name" value="GLYCOGEN PHOSPHORYLASE, LIVER FORM"/>
    <property type="match status" value="1"/>
</dbReference>
<dbReference type="InterPro" id="IPR035090">
    <property type="entry name" value="Pyridoxal_P_attach_site"/>
</dbReference>
<evidence type="ECO:0000256" key="10">
    <source>
        <dbReference type="PIRSR" id="PIRSR000460-1"/>
    </source>
</evidence>
<evidence type="ECO:0000256" key="7">
    <source>
        <dbReference type="ARBA" id="ARBA00022898"/>
    </source>
</evidence>
<feature type="modified residue" description="N6-(pyridoxal phosphate)lysine" evidence="10">
    <location>
        <position position="649"/>
    </location>
</feature>
<sequence>MFQNKLDFKQTFERRLEEKYGRTVEDSHITERYDILGEMVRDYAGYNWRACRENILQKNKRQLIYFSMEFLMGRLLLSNMQNLGIYKIAKDGLADLGIDINELEEMESDAGLGNGGLGRLAACFLDSIASLGYPGHGNTIRYEYGFFRQKFINGQQVELPDQWLSNGFVFEVRKPKHAVEVSFYGNAETYLKPDGGYGLRTVNATKVRAVPYDVSVPGYRNGVANTLRLWSAEPSENNLPTDQSFEQYLQTIKEICHGLYPDDSTEHGRMLRLRQQYFLVSAGLQSAMRSYFERYHTLDTFAEAYVFQLNDTHPILSIPEAMRLLMDEYGYGWDGAWKIVTKLFAYTNHTVMPEALEKWPVNYVSTLVPRVYMIIEEINRRFNAYLSSQKIDDSARYRMQIIKDGQIHMTNMAIAVAFSVNGVAKIHTNILETYTFKDFYELYPNKFNNKTNGVTHRRWLMYANPRLAQAITKRIGEGWTTDFEHEIGKLKAYADDKAFQKEVMAIKAENKKDFAAFCKKAYDIEIDPNSIIDVQIKRLHAYKRQLLNVFHIIYLYQKLKEDPSFKITPHTYVFGAKAAPSYVYAKKIIELILAVAKVIDADPYVSKFIKIVFVENYGVTLAERIIPAADISEQISTAGKEASGTSNMKLMMNGAITLGTLDGANIEIADFAGRENEVIFGLTADQVQKMTDEGSYSPWDVYNSDIRVKNIMDSLFSGPWCQGDPNRFRMIFDEIMARNDQFFVLADFNAYNKASQEADLMYQDKPRWAKASIMNMASSGYFTSDRTIEEYNRDIWHLQKLTVSPND</sequence>
<evidence type="ECO:0000256" key="9">
    <source>
        <dbReference type="ARBA" id="ARBA00025174"/>
    </source>
</evidence>
<comment type="caution">
    <text evidence="12">The sequence shown here is derived from an EMBL/GenBank/DDBJ whole genome shotgun (WGS) entry which is preliminary data.</text>
</comment>
<evidence type="ECO:0000256" key="5">
    <source>
        <dbReference type="ARBA" id="ARBA00022676"/>
    </source>
</evidence>
<gene>
    <name evidence="12" type="ORF">IAC52_01790</name>
</gene>
<organism evidence="12 13">
    <name type="scientific">Candidatus Alloenteromonas pullicola</name>
    <dbReference type="NCBI Taxonomy" id="2840784"/>
    <lineage>
        <taxon>Bacteria</taxon>
        <taxon>Bacillati</taxon>
        <taxon>Bacillota</taxon>
        <taxon>Bacillota incertae sedis</taxon>
        <taxon>Candidatus Alloenteromonas</taxon>
    </lineage>
</organism>
<dbReference type="InterPro" id="IPR000811">
    <property type="entry name" value="Glyco_trans_35"/>
</dbReference>
<accession>A0A9D1LNA3</accession>
<comment type="similarity">
    <text evidence="3 11">Belongs to the glycogen phosphorylase family.</text>
</comment>
<dbReference type="PANTHER" id="PTHR11468">
    <property type="entry name" value="GLYCOGEN PHOSPHORYLASE"/>
    <property type="match status" value="1"/>
</dbReference>
<evidence type="ECO:0000256" key="1">
    <source>
        <dbReference type="ARBA" id="ARBA00001275"/>
    </source>
</evidence>
<dbReference type="NCBIfam" id="TIGR02093">
    <property type="entry name" value="P_ylase"/>
    <property type="match status" value="1"/>
</dbReference>
<evidence type="ECO:0000256" key="4">
    <source>
        <dbReference type="ARBA" id="ARBA00022600"/>
    </source>
</evidence>
<reference evidence="12" key="2">
    <citation type="journal article" date="2021" name="PeerJ">
        <title>Extensive microbial diversity within the chicken gut microbiome revealed by metagenomics and culture.</title>
        <authorList>
            <person name="Gilroy R."/>
            <person name="Ravi A."/>
            <person name="Getino M."/>
            <person name="Pursley I."/>
            <person name="Horton D.L."/>
            <person name="Alikhan N.F."/>
            <person name="Baker D."/>
            <person name="Gharbi K."/>
            <person name="Hall N."/>
            <person name="Watson M."/>
            <person name="Adriaenssens E.M."/>
            <person name="Foster-Nyarko E."/>
            <person name="Jarju S."/>
            <person name="Secka A."/>
            <person name="Antonio M."/>
            <person name="Oren A."/>
            <person name="Chaudhuri R.R."/>
            <person name="La Ragione R."/>
            <person name="Hildebrand F."/>
            <person name="Pallen M.J."/>
        </authorList>
    </citation>
    <scope>NUCLEOTIDE SEQUENCE</scope>
    <source>
        <strain evidence="12">ChiGjej1B1-22543</strain>
    </source>
</reference>
<proteinExistence type="inferred from homology"/>
<dbReference type="AlphaFoldDB" id="A0A9D1LNA3"/>
<dbReference type="GO" id="GO:0005737">
    <property type="term" value="C:cytoplasm"/>
    <property type="evidence" value="ECO:0007669"/>
    <property type="project" value="TreeGrafter"/>
</dbReference>
<dbReference type="EMBL" id="DVMV01000013">
    <property type="protein sequence ID" value="HIU45009.1"/>
    <property type="molecule type" value="Genomic_DNA"/>
</dbReference>
<comment type="catalytic activity">
    <reaction evidence="1 11">
        <text>[(1-&gt;4)-alpha-D-glucosyl](n) + phosphate = [(1-&gt;4)-alpha-D-glucosyl](n-1) + alpha-D-glucose 1-phosphate</text>
        <dbReference type="Rhea" id="RHEA:41732"/>
        <dbReference type="Rhea" id="RHEA-COMP:9584"/>
        <dbReference type="Rhea" id="RHEA-COMP:9586"/>
        <dbReference type="ChEBI" id="CHEBI:15444"/>
        <dbReference type="ChEBI" id="CHEBI:43474"/>
        <dbReference type="ChEBI" id="CHEBI:58601"/>
        <dbReference type="EC" id="2.4.1.1"/>
    </reaction>
</comment>
<evidence type="ECO:0000313" key="13">
    <source>
        <dbReference type="Proteomes" id="UP000824070"/>
    </source>
</evidence>
<keyword evidence="7 10" id="KW-0663">Pyridoxal phosphate</keyword>
<dbReference type="PROSITE" id="PS00102">
    <property type="entry name" value="PHOSPHORYLASE"/>
    <property type="match status" value="1"/>
</dbReference>
<keyword evidence="5 11" id="KW-0328">Glycosyltransferase</keyword>
<dbReference type="PIRSF" id="PIRSF000460">
    <property type="entry name" value="Pprylas_GlgP"/>
    <property type="match status" value="1"/>
</dbReference>
<dbReference type="Gene3D" id="3.40.50.2000">
    <property type="entry name" value="Glycogen Phosphorylase B"/>
    <property type="match status" value="2"/>
</dbReference>
<comment type="function">
    <text evidence="11">Allosteric enzyme that catalyzes the rate-limiting step in glycogen catabolism, the phosphorolytic cleavage of glycogen to produce glucose-1-phosphate, and plays a central role in maintaining cellular and organismal glucose homeostasis.</text>
</comment>
<evidence type="ECO:0000256" key="3">
    <source>
        <dbReference type="ARBA" id="ARBA00006047"/>
    </source>
</evidence>
<dbReference type="CDD" id="cd04300">
    <property type="entry name" value="GT35_Glycogen_Phosphorylase"/>
    <property type="match status" value="1"/>
</dbReference>
<dbReference type="GO" id="GO:0008184">
    <property type="term" value="F:glycogen phosphorylase activity"/>
    <property type="evidence" value="ECO:0007669"/>
    <property type="project" value="InterPro"/>
</dbReference>
<comment type="cofactor">
    <cofactor evidence="2 11">
        <name>pyridoxal 5'-phosphate</name>
        <dbReference type="ChEBI" id="CHEBI:597326"/>
    </cofactor>
</comment>
<keyword evidence="4" id="KW-0321">Glycogen metabolism</keyword>
<dbReference type="GO" id="GO:0005980">
    <property type="term" value="P:glycogen catabolic process"/>
    <property type="evidence" value="ECO:0007669"/>
    <property type="project" value="TreeGrafter"/>
</dbReference>
<dbReference type="Proteomes" id="UP000824070">
    <property type="component" value="Unassembled WGS sequence"/>
</dbReference>
<evidence type="ECO:0000256" key="11">
    <source>
        <dbReference type="RuleBase" id="RU000587"/>
    </source>
</evidence>
<comment type="function">
    <text evidence="9">Phosphorylase is an important allosteric enzyme in carbohydrate metabolism. Enzymes from different sources differ in their regulatory mechanisms and in their natural substrates. However, all known phosphorylases share catalytic and structural properties.</text>
</comment>
<dbReference type="Pfam" id="PF00343">
    <property type="entry name" value="Phosphorylase"/>
    <property type="match status" value="1"/>
</dbReference>
<keyword evidence="6 11" id="KW-0808">Transferase</keyword>
<evidence type="ECO:0000256" key="2">
    <source>
        <dbReference type="ARBA" id="ARBA00001933"/>
    </source>
</evidence>
<dbReference type="GO" id="GO:0030170">
    <property type="term" value="F:pyridoxal phosphate binding"/>
    <property type="evidence" value="ECO:0007669"/>
    <property type="project" value="InterPro"/>
</dbReference>
<dbReference type="EC" id="2.4.1.1" evidence="11"/>
<evidence type="ECO:0000256" key="8">
    <source>
        <dbReference type="ARBA" id="ARBA00023277"/>
    </source>
</evidence>